<feature type="region of interest" description="Disordered" evidence="1">
    <location>
        <begin position="233"/>
        <end position="252"/>
    </location>
</feature>
<feature type="transmembrane region" description="Helical" evidence="2">
    <location>
        <begin position="383"/>
        <end position="404"/>
    </location>
</feature>
<comment type="caution">
    <text evidence="3">The sequence shown here is derived from an EMBL/GenBank/DDBJ whole genome shotgun (WGS) entry which is preliminary data.</text>
</comment>
<feature type="transmembrane region" description="Helical" evidence="2">
    <location>
        <begin position="153"/>
        <end position="174"/>
    </location>
</feature>
<dbReference type="PANTHER" id="PTHR30282:SF0">
    <property type="entry name" value="P-AMINOBENZOYL-GLUTAMATE TRANSPORT PROTEIN"/>
    <property type="match status" value="1"/>
</dbReference>
<dbReference type="Proteomes" id="UP000635245">
    <property type="component" value="Unassembled WGS sequence"/>
</dbReference>
<protein>
    <submittedName>
        <fullName evidence="3">AbgT family transporter</fullName>
    </submittedName>
</protein>
<evidence type="ECO:0000256" key="2">
    <source>
        <dbReference type="SAM" id="Phobius"/>
    </source>
</evidence>
<evidence type="ECO:0000313" key="3">
    <source>
        <dbReference type="EMBL" id="MBK1786014.1"/>
    </source>
</evidence>
<accession>A0A934QVD5</accession>
<reference evidence="3" key="1">
    <citation type="submission" date="2020-12" db="EMBL/GenBank/DDBJ databases">
        <title>Prauserella sp. ASG 168, a novel actinomycete isolated from cave rock.</title>
        <authorList>
            <person name="Suriyachadkun C."/>
        </authorList>
    </citation>
    <scope>NUCLEOTIDE SEQUENCE</scope>
    <source>
        <strain evidence="3">ASG 168</strain>
    </source>
</reference>
<evidence type="ECO:0000313" key="4">
    <source>
        <dbReference type="Proteomes" id="UP000635245"/>
    </source>
</evidence>
<dbReference type="EMBL" id="JAENJH010000003">
    <property type="protein sequence ID" value="MBK1786014.1"/>
    <property type="molecule type" value="Genomic_DNA"/>
</dbReference>
<name>A0A934QVD5_9PSEU</name>
<feature type="transmembrane region" description="Helical" evidence="2">
    <location>
        <begin position="67"/>
        <end position="86"/>
    </location>
</feature>
<feature type="transmembrane region" description="Helical" evidence="2">
    <location>
        <begin position="447"/>
        <end position="465"/>
    </location>
</feature>
<dbReference type="GO" id="GO:0015558">
    <property type="term" value="F:secondary active p-aminobenzoyl-glutamate transmembrane transporter activity"/>
    <property type="evidence" value="ECO:0007669"/>
    <property type="project" value="InterPro"/>
</dbReference>
<organism evidence="3 4">
    <name type="scientific">Prauserella cavernicola</name>
    <dbReference type="NCBI Taxonomy" id="2800127"/>
    <lineage>
        <taxon>Bacteria</taxon>
        <taxon>Bacillati</taxon>
        <taxon>Actinomycetota</taxon>
        <taxon>Actinomycetes</taxon>
        <taxon>Pseudonocardiales</taxon>
        <taxon>Pseudonocardiaceae</taxon>
        <taxon>Prauserella</taxon>
    </lineage>
</organism>
<dbReference type="AlphaFoldDB" id="A0A934QVD5"/>
<proteinExistence type="predicted"/>
<feature type="transmembrane region" description="Helical" evidence="2">
    <location>
        <begin position="12"/>
        <end position="34"/>
    </location>
</feature>
<sequence>MERVGNRVPNPLVLFAGLFVIILGLSAVLSAVGVSTVVPGSPDAVEVRSALAPSALVELASTAVENFVTFPALGPVLVVLLGIGVAQGSGGLEALVRLLFSRVPAKLAPYAVALVAAQGHVMSDASMIVIPPLAALIFRAVGRNPLAGLMGSFSVVAAGYGGGVLVGTLDVSFSGITQSAAEMVDIAAPPSHVLMNWFFAAATGLILPLVGGFIIDRVLEPRLRMYLPSAPANDDAADNDSDDAAAATDTPDHRITPHERKAVLISVGTTAIAFAMLIASALIPGSPWQGEDGGLVRSPLMSSLPVVISTLFFVFGFTYVRAVRRRGERGEGQDSLTLMQKSVAGMASFIVLMFVVAQTLAVLDYSNLAVVLAVQLSSLIETLNIGGFGALVILILISCVLNVLITSGAGLWSLEATVVVPALMLSGLSPAVIQAAHRIGDSVSTPLSPMTIYLWLVLAMAKQWAPDMRLGTFVTRILPFAPAFLVAWTGILAVFYFADLPVGPGMSVHLAP</sequence>
<keyword evidence="2" id="KW-1133">Transmembrane helix</keyword>
<feature type="transmembrane region" description="Helical" evidence="2">
    <location>
        <begin position="194"/>
        <end position="215"/>
    </location>
</feature>
<gene>
    <name evidence="3" type="ORF">JHE00_16920</name>
</gene>
<feature type="transmembrane region" description="Helical" evidence="2">
    <location>
        <begin position="416"/>
        <end position="435"/>
    </location>
</feature>
<feature type="transmembrane region" description="Helical" evidence="2">
    <location>
        <begin position="262"/>
        <end position="283"/>
    </location>
</feature>
<feature type="transmembrane region" description="Helical" evidence="2">
    <location>
        <begin position="343"/>
        <end position="363"/>
    </location>
</feature>
<keyword evidence="2" id="KW-0812">Transmembrane</keyword>
<keyword evidence="4" id="KW-1185">Reference proteome</keyword>
<dbReference type="PANTHER" id="PTHR30282">
    <property type="entry name" value="P-AMINOBENZOYL GLUTAMATE TRANSPORTER"/>
    <property type="match status" value="1"/>
</dbReference>
<dbReference type="GO" id="GO:1902604">
    <property type="term" value="P:p-aminobenzoyl-glutamate transmembrane transport"/>
    <property type="evidence" value="ECO:0007669"/>
    <property type="project" value="InterPro"/>
</dbReference>
<dbReference type="Pfam" id="PF03806">
    <property type="entry name" value="ABG_transport"/>
    <property type="match status" value="1"/>
</dbReference>
<feature type="transmembrane region" description="Helical" evidence="2">
    <location>
        <begin position="303"/>
        <end position="322"/>
    </location>
</feature>
<dbReference type="InterPro" id="IPR004697">
    <property type="entry name" value="AbgT"/>
</dbReference>
<evidence type="ECO:0000256" key="1">
    <source>
        <dbReference type="SAM" id="MobiDB-lite"/>
    </source>
</evidence>
<keyword evidence="2" id="KW-0472">Membrane</keyword>
<feature type="transmembrane region" description="Helical" evidence="2">
    <location>
        <begin position="477"/>
        <end position="498"/>
    </location>
</feature>